<name>A0ABT1PI69_9ACTN</name>
<gene>
    <name evidence="2" type="ORF">NON19_24210</name>
</gene>
<protein>
    <submittedName>
        <fullName evidence="2">Uncharacterized protein</fullName>
    </submittedName>
</protein>
<keyword evidence="3" id="KW-1185">Reference proteome</keyword>
<dbReference type="RefSeq" id="WP_255931184.1">
    <property type="nucleotide sequence ID" value="NZ_JANFNH010000036.1"/>
</dbReference>
<evidence type="ECO:0000313" key="3">
    <source>
        <dbReference type="Proteomes" id="UP001206206"/>
    </source>
</evidence>
<evidence type="ECO:0000256" key="1">
    <source>
        <dbReference type="SAM" id="MobiDB-lite"/>
    </source>
</evidence>
<feature type="compositionally biased region" description="Basic and acidic residues" evidence="1">
    <location>
        <begin position="49"/>
        <end position="71"/>
    </location>
</feature>
<dbReference type="EMBL" id="JANFNH010000036">
    <property type="protein sequence ID" value="MCQ4045053.1"/>
    <property type="molecule type" value="Genomic_DNA"/>
</dbReference>
<sequence length="71" mass="7782">MGLIVEQHVGGRGDHVTWRAEVVGYADGPREQAVLPPPEPARPAPPPADPDRLWDADVPERPSWLGRDDLP</sequence>
<accession>A0ABT1PI69</accession>
<feature type="region of interest" description="Disordered" evidence="1">
    <location>
        <begin position="29"/>
        <end position="71"/>
    </location>
</feature>
<feature type="compositionally biased region" description="Pro residues" evidence="1">
    <location>
        <begin position="35"/>
        <end position="48"/>
    </location>
</feature>
<proteinExistence type="predicted"/>
<evidence type="ECO:0000313" key="2">
    <source>
        <dbReference type="EMBL" id="MCQ4045053.1"/>
    </source>
</evidence>
<organism evidence="2 3">
    <name type="scientific">Streptantibioticus rubrisoli</name>
    <dbReference type="NCBI Taxonomy" id="1387313"/>
    <lineage>
        <taxon>Bacteria</taxon>
        <taxon>Bacillati</taxon>
        <taxon>Actinomycetota</taxon>
        <taxon>Actinomycetes</taxon>
        <taxon>Kitasatosporales</taxon>
        <taxon>Streptomycetaceae</taxon>
        <taxon>Streptantibioticus</taxon>
    </lineage>
</organism>
<comment type="caution">
    <text evidence="2">The sequence shown here is derived from an EMBL/GenBank/DDBJ whole genome shotgun (WGS) entry which is preliminary data.</text>
</comment>
<dbReference type="Proteomes" id="UP001206206">
    <property type="component" value="Unassembled WGS sequence"/>
</dbReference>
<reference evidence="2 3" key="1">
    <citation type="submission" date="2022-06" db="EMBL/GenBank/DDBJ databases">
        <title>Draft genome sequence of type strain Streptomyces rubrisoli DSM 42083.</title>
        <authorList>
            <person name="Duangmal K."/>
            <person name="Klaysubun C."/>
        </authorList>
    </citation>
    <scope>NUCLEOTIDE SEQUENCE [LARGE SCALE GENOMIC DNA]</scope>
    <source>
        <strain evidence="2 3">DSM 42083</strain>
    </source>
</reference>